<feature type="region of interest" description="Disordered" evidence="1">
    <location>
        <begin position="189"/>
        <end position="219"/>
    </location>
</feature>
<dbReference type="EMBL" id="CP019476">
    <property type="protein sequence ID" value="UQC83702.1"/>
    <property type="molecule type" value="Genomic_DNA"/>
</dbReference>
<sequence>MRRRGKLELELEPDPWNQLCPWGASTRYCGESCARVYPYKAAAESGQVFRSLALAHGPAGKSSGAESSSGRLPLDRGFNFGPAVGPNWVPARSRSSIASHLSCRSLDFLARFSLTEFPAHCYSFWPGLLQLRVSGASPGSSRLHAATPCLLLPIKQIPPNLGPRGSPHMPQGKFSPKFGTWDKVFGQQPYPYPRHPGGQATTRETDAGGGSPPTALAGL</sequence>
<dbReference type="AlphaFoldDB" id="A0A9Q8SW41"/>
<proteinExistence type="predicted"/>
<protein>
    <submittedName>
        <fullName evidence="2">Uncharacterized protein</fullName>
    </submittedName>
</protein>
<gene>
    <name evidence="2" type="ORF">CLUP02_09198</name>
</gene>
<evidence type="ECO:0000313" key="3">
    <source>
        <dbReference type="Proteomes" id="UP000830671"/>
    </source>
</evidence>
<dbReference type="RefSeq" id="XP_049145321.1">
    <property type="nucleotide sequence ID" value="XM_049288177.1"/>
</dbReference>
<dbReference type="KEGG" id="clup:CLUP02_09198"/>
<evidence type="ECO:0000256" key="1">
    <source>
        <dbReference type="SAM" id="MobiDB-lite"/>
    </source>
</evidence>
<accession>A0A9Q8SW41</accession>
<name>A0A9Q8SW41_9PEZI</name>
<keyword evidence="3" id="KW-1185">Reference proteome</keyword>
<reference evidence="2" key="1">
    <citation type="journal article" date="2021" name="Mol. Plant Microbe Interact.">
        <title>Complete Genome Sequence of the Plant-Pathogenic Fungus Colletotrichum lupini.</title>
        <authorList>
            <person name="Baroncelli R."/>
            <person name="Pensec F."/>
            <person name="Da Lio D."/>
            <person name="Boufleur T."/>
            <person name="Vicente I."/>
            <person name="Sarrocco S."/>
            <person name="Picot A."/>
            <person name="Baraldi E."/>
            <person name="Sukno S."/>
            <person name="Thon M."/>
            <person name="Le Floch G."/>
        </authorList>
    </citation>
    <scope>NUCLEOTIDE SEQUENCE</scope>
    <source>
        <strain evidence="2">IMI 504893</strain>
    </source>
</reference>
<dbReference type="GeneID" id="73343187"/>
<dbReference type="Proteomes" id="UP000830671">
    <property type="component" value="Chromosome 4"/>
</dbReference>
<organism evidence="2 3">
    <name type="scientific">Colletotrichum lupini</name>
    <dbReference type="NCBI Taxonomy" id="145971"/>
    <lineage>
        <taxon>Eukaryota</taxon>
        <taxon>Fungi</taxon>
        <taxon>Dikarya</taxon>
        <taxon>Ascomycota</taxon>
        <taxon>Pezizomycotina</taxon>
        <taxon>Sordariomycetes</taxon>
        <taxon>Hypocreomycetidae</taxon>
        <taxon>Glomerellales</taxon>
        <taxon>Glomerellaceae</taxon>
        <taxon>Colletotrichum</taxon>
        <taxon>Colletotrichum acutatum species complex</taxon>
    </lineage>
</organism>
<evidence type="ECO:0000313" key="2">
    <source>
        <dbReference type="EMBL" id="UQC83702.1"/>
    </source>
</evidence>